<keyword evidence="3" id="KW-1185">Reference proteome</keyword>
<name>A0ABQ7TLX9_PHRPL</name>
<evidence type="ECO:0000313" key="2">
    <source>
        <dbReference type="EMBL" id="KAH0630541.1"/>
    </source>
</evidence>
<proteinExistence type="predicted"/>
<feature type="region of interest" description="Disordered" evidence="1">
    <location>
        <begin position="69"/>
        <end position="92"/>
    </location>
</feature>
<feature type="region of interest" description="Disordered" evidence="1">
    <location>
        <begin position="1"/>
        <end position="23"/>
    </location>
</feature>
<gene>
    <name evidence="2" type="ORF">JD844_013671</name>
</gene>
<feature type="compositionally biased region" description="Acidic residues" evidence="1">
    <location>
        <begin position="695"/>
        <end position="711"/>
    </location>
</feature>
<organism evidence="2 3">
    <name type="scientific">Phrynosoma platyrhinos</name>
    <name type="common">Desert horned lizard</name>
    <dbReference type="NCBI Taxonomy" id="52577"/>
    <lineage>
        <taxon>Eukaryota</taxon>
        <taxon>Metazoa</taxon>
        <taxon>Chordata</taxon>
        <taxon>Craniata</taxon>
        <taxon>Vertebrata</taxon>
        <taxon>Euteleostomi</taxon>
        <taxon>Lepidosauria</taxon>
        <taxon>Squamata</taxon>
        <taxon>Bifurcata</taxon>
        <taxon>Unidentata</taxon>
        <taxon>Episquamata</taxon>
        <taxon>Toxicofera</taxon>
        <taxon>Iguania</taxon>
        <taxon>Phrynosomatidae</taxon>
        <taxon>Phrynosomatinae</taxon>
        <taxon>Phrynosoma</taxon>
    </lineage>
</organism>
<feature type="region of interest" description="Disordered" evidence="1">
    <location>
        <begin position="974"/>
        <end position="996"/>
    </location>
</feature>
<dbReference type="InterPro" id="IPR012337">
    <property type="entry name" value="RNaseH-like_sf"/>
</dbReference>
<sequence length="1088" mass="122697">MEEQDLAGSNEPRERLEEVGGGGHVLVQEETIAKFVTKATPQHIKQESEEGLQQGWEAQWSEFLNAPQSPCSKWENVPPQSGTSTKEVVASSKKIPGPLKELAASSPMLEQVPSDAARLKLQLDADAKKERDDQMKTKEEGILGLERSEIVELKETSLGKAKGTPFSFHGEEGTVPENQPEPLGLQESEPRKGAERVLLSEEGSGSIMNKEIRQPPVIQSTTNMAECGLLRSGPRVNQRKRDSHVFLSGAALSQNKQELDEGFQPRQESWQQEKDPNTVLSPYSVWQPSRLFEPVSNEDMKEFKTSYQSLKDSGQLPRGGGAIAMQTLPDLGGKIQEACESLEGSGRLKEQIPEEADPDRSEIKRQHFRHFCYQEIEGPRDAAAAQVDARQLETKLPAAVHSADASPIVVEVQLNEDSVCEVEQKSPAPVARRKVPWSGFEKAFTYVRQRGKNLVVQCNYCLPAYKTRAHPEKLKIIESAKRARRRGYSVELRHDDDPPALKMLKQQEQQQAAADRWRYGKETVTQRILDKKIMDFIVEETLPLQTVDRASFIGLVRLGLPKGLTIMCANTLRDRIEKRAAGMRETLASRMGVVSYVATTADCWTDGKRNYLGVTAHWISPTTLKREFGALAYKRLKGHLTYSVLAKALHDVHMQYRIHNKVICTTTDNGSNFVKAFRVFRAKELGDPTETSSKEEEEEEEEDGDNQEESDVTFLPISEVLDSGNKAEEETAGSKDFSLPPHQRCISHTLNLVATQDIEAMISDSSKNSLLGPFRRHFSSLMEKCSKLWSKQKQSKQLAEYIREQCGVCLKVPNKPWWNSTFDALKQLNELLSTVPLKVDAVMDQCSLARFTPAESLVVQEYTEIMWPLAQSLDILQRENGMFMGYLLPTLYNLDRKLQGLENKPVRYTYCLPLLKGVREALRKRFAGIWEDKKLLLAACLHPRFKVDWLESAQTAQINRYMMEALVKAEIRGTVSEENDGSSEKDRDSDSLEDDFFNIRPRGRKSAVDSADEEVWDYLKCPSREVSSLHAFPRVMQNFLQYNTGMPSSAAAERLFCAECNGATVKRHSLSDEVFEQLVLLRQNRALF</sequence>
<evidence type="ECO:0000313" key="3">
    <source>
        <dbReference type="Proteomes" id="UP000826234"/>
    </source>
</evidence>
<accession>A0ABQ7TLX9</accession>
<evidence type="ECO:0000256" key="1">
    <source>
        <dbReference type="SAM" id="MobiDB-lite"/>
    </source>
</evidence>
<dbReference type="EMBL" id="JAIPUX010000439">
    <property type="protein sequence ID" value="KAH0630541.1"/>
    <property type="molecule type" value="Genomic_DNA"/>
</dbReference>
<feature type="region of interest" description="Disordered" evidence="1">
    <location>
        <begin position="156"/>
        <end position="275"/>
    </location>
</feature>
<reference evidence="2 3" key="1">
    <citation type="journal article" date="2022" name="Gigascience">
        <title>A chromosome-level genome assembly and annotation of the desert horned lizard, Phrynosoma platyrhinos, provides insight into chromosomal rearrangements among reptiles.</title>
        <authorList>
            <person name="Koochekian N."/>
            <person name="Ascanio A."/>
            <person name="Farleigh K."/>
            <person name="Card D.C."/>
            <person name="Schield D.R."/>
            <person name="Castoe T.A."/>
            <person name="Jezkova T."/>
        </authorList>
    </citation>
    <scope>NUCLEOTIDE SEQUENCE [LARGE SCALE GENOMIC DNA]</scope>
    <source>
        <strain evidence="2">NK-2021</strain>
    </source>
</reference>
<comment type="caution">
    <text evidence="2">The sequence shown here is derived from an EMBL/GenBank/DDBJ whole genome shotgun (WGS) entry which is preliminary data.</text>
</comment>
<feature type="region of interest" description="Disordered" evidence="1">
    <location>
        <begin position="686"/>
        <end position="712"/>
    </location>
</feature>
<protein>
    <submittedName>
        <fullName evidence="2">Uncharacterized protein</fullName>
    </submittedName>
</protein>
<dbReference type="SUPFAM" id="SSF53098">
    <property type="entry name" value="Ribonuclease H-like"/>
    <property type="match status" value="1"/>
</dbReference>
<dbReference type="Proteomes" id="UP000826234">
    <property type="component" value="Unassembled WGS sequence"/>
</dbReference>
<feature type="compositionally biased region" description="Basic and acidic residues" evidence="1">
    <location>
        <begin position="188"/>
        <end position="199"/>
    </location>
</feature>
<dbReference type="PANTHER" id="PTHR47501:SF5">
    <property type="entry name" value="HAT C-TERMINAL DIMERISATION DOMAIN-CONTAINING PROTEIN"/>
    <property type="match status" value="1"/>
</dbReference>
<dbReference type="PANTHER" id="PTHR47501">
    <property type="entry name" value="TRANSPOSASE-RELATED"/>
    <property type="match status" value="1"/>
</dbReference>